<evidence type="ECO:0008006" key="3">
    <source>
        <dbReference type="Google" id="ProtNLM"/>
    </source>
</evidence>
<dbReference type="Gene3D" id="4.10.410.40">
    <property type="match status" value="1"/>
</dbReference>
<gene>
    <name evidence="1" type="ORF">C7400_112138</name>
</gene>
<dbReference type="InterPro" id="IPR032495">
    <property type="entry name" value="Phage_TTP_11"/>
</dbReference>
<reference evidence="1 2" key="1">
    <citation type="submission" date="2018-05" db="EMBL/GenBank/DDBJ databases">
        <title>Genomic Encyclopedia of Type Strains, Phase IV (KMG-V): Genome sequencing to study the core and pangenomes of soil and plant-associated prokaryotes.</title>
        <authorList>
            <person name="Whitman W."/>
        </authorList>
    </citation>
    <scope>NUCLEOTIDE SEQUENCE [LARGE SCALE GENOMIC DNA]</scope>
    <source>
        <strain evidence="1 2">SIr-6563</strain>
    </source>
</reference>
<proteinExistence type="predicted"/>
<name>A0ABX5MMJ3_9BURK</name>
<dbReference type="Pfam" id="PF16460">
    <property type="entry name" value="Phage_TTP_11"/>
    <property type="match status" value="1"/>
</dbReference>
<comment type="caution">
    <text evidence="1">The sequence shown here is derived from an EMBL/GenBank/DDBJ whole genome shotgun (WGS) entry which is preliminary data.</text>
</comment>
<evidence type="ECO:0000313" key="2">
    <source>
        <dbReference type="Proteomes" id="UP000247515"/>
    </source>
</evidence>
<organism evidence="1 2">
    <name type="scientific">Paraburkholderia tropica</name>
    <dbReference type="NCBI Taxonomy" id="92647"/>
    <lineage>
        <taxon>Bacteria</taxon>
        <taxon>Pseudomonadati</taxon>
        <taxon>Pseudomonadota</taxon>
        <taxon>Betaproteobacteria</taxon>
        <taxon>Burkholderiales</taxon>
        <taxon>Burkholderiaceae</taxon>
        <taxon>Paraburkholderia</taxon>
    </lineage>
</organism>
<protein>
    <recommendedName>
        <fullName evidence="3">Phage tail protein</fullName>
    </recommendedName>
</protein>
<dbReference type="RefSeq" id="WP_110328068.1">
    <property type="nucleotide sequence ID" value="NZ_QJJV01000012.1"/>
</dbReference>
<evidence type="ECO:0000313" key="1">
    <source>
        <dbReference type="EMBL" id="PXX14526.1"/>
    </source>
</evidence>
<accession>A0ABX5MMJ3</accession>
<dbReference type="EMBL" id="QJJV01000012">
    <property type="protein sequence ID" value="PXX14526.1"/>
    <property type="molecule type" value="Genomic_DNA"/>
</dbReference>
<keyword evidence="2" id="KW-1185">Reference proteome</keyword>
<dbReference type="Proteomes" id="UP000247515">
    <property type="component" value="Unassembled WGS sequence"/>
</dbReference>
<sequence length="142" mass="14851">MTSTAIGSQGTKIAKNTGTTAAPVWAAIKNASNLNGFSGSASDIDVTDFDSTAKEYRQGLQDWDTVSFDININMKEASHAALLADKKSGVVAQYQVTLSDGTTIEFDAYVKTFPITAGVDSVVKGTVVIKITGDIDLVPAAD</sequence>